<feature type="region of interest" description="Disordered" evidence="1">
    <location>
        <begin position="1"/>
        <end position="37"/>
    </location>
</feature>
<evidence type="ECO:0000313" key="3">
    <source>
        <dbReference type="Proteomes" id="UP000198287"/>
    </source>
</evidence>
<dbReference type="EMBL" id="LNIX01000002">
    <property type="protein sequence ID" value="OXA60495.1"/>
    <property type="molecule type" value="Genomic_DNA"/>
</dbReference>
<reference evidence="2 3" key="1">
    <citation type="submission" date="2015-12" db="EMBL/GenBank/DDBJ databases">
        <title>The genome of Folsomia candida.</title>
        <authorList>
            <person name="Faddeeva A."/>
            <person name="Derks M.F."/>
            <person name="Anvar Y."/>
            <person name="Smit S."/>
            <person name="Van Straalen N."/>
            <person name="Roelofs D."/>
        </authorList>
    </citation>
    <scope>NUCLEOTIDE SEQUENCE [LARGE SCALE GENOMIC DNA]</scope>
    <source>
        <strain evidence="2 3">VU population</strain>
        <tissue evidence="2">Whole body</tissue>
    </source>
</reference>
<evidence type="ECO:0000313" key="2">
    <source>
        <dbReference type="EMBL" id="OXA60495.1"/>
    </source>
</evidence>
<keyword evidence="3" id="KW-1185">Reference proteome</keyword>
<accession>A0A226ES93</accession>
<dbReference type="Proteomes" id="UP000198287">
    <property type="component" value="Unassembled WGS sequence"/>
</dbReference>
<evidence type="ECO:0008006" key="4">
    <source>
        <dbReference type="Google" id="ProtNLM"/>
    </source>
</evidence>
<protein>
    <recommendedName>
        <fullName evidence="4">Phospholipid scramblase</fullName>
    </recommendedName>
</protein>
<proteinExistence type="predicted"/>
<name>A0A226ES93_FOLCA</name>
<dbReference type="OMA" id="STDECAN"/>
<dbReference type="AlphaFoldDB" id="A0A226ES93"/>
<gene>
    <name evidence="2" type="ORF">Fcan01_04302</name>
</gene>
<feature type="compositionally biased region" description="Basic and acidic residues" evidence="1">
    <location>
        <begin position="16"/>
        <end position="31"/>
    </location>
</feature>
<comment type="caution">
    <text evidence="2">The sequence shown here is derived from an EMBL/GenBank/DDBJ whole genome shotgun (WGS) entry which is preliminary data.</text>
</comment>
<feature type="compositionally biased region" description="Basic residues" evidence="1">
    <location>
        <begin position="1"/>
        <end position="15"/>
    </location>
</feature>
<sequence length="282" mass="31348">MFSAQRRKGNSKKHSDKASSPDDGQQKDAENTKVQVQVEESCSQGQLMASQSPQIPELTPEYLQLLDPLKNIWLFIIQPKVDDYGLVITDFFHPNTTHEISSDKRNLLLKGSFKRKLQLSTKNKSAGGQTTSSVAMRKINLSNLRGKKVATVQFENSAMVNEAVIACPAGSSPRCRVIKYGGKFEPPSYSITIPESENTELFTVENSPSNTHGSSTLDYNIFRPNNKLVGRVTSKSGLSFMLHIAEGVTPLDKALLLGFVIAMDMLKQGKSRRKNNEYEYND</sequence>
<organism evidence="2 3">
    <name type="scientific">Folsomia candida</name>
    <name type="common">Springtail</name>
    <dbReference type="NCBI Taxonomy" id="158441"/>
    <lineage>
        <taxon>Eukaryota</taxon>
        <taxon>Metazoa</taxon>
        <taxon>Ecdysozoa</taxon>
        <taxon>Arthropoda</taxon>
        <taxon>Hexapoda</taxon>
        <taxon>Collembola</taxon>
        <taxon>Entomobryomorpha</taxon>
        <taxon>Isotomoidea</taxon>
        <taxon>Isotomidae</taxon>
        <taxon>Proisotominae</taxon>
        <taxon>Folsomia</taxon>
    </lineage>
</organism>
<evidence type="ECO:0000256" key="1">
    <source>
        <dbReference type="SAM" id="MobiDB-lite"/>
    </source>
</evidence>